<feature type="transmembrane region" description="Helical" evidence="2">
    <location>
        <begin position="12"/>
        <end position="31"/>
    </location>
</feature>
<dbReference type="Proteomes" id="UP001056756">
    <property type="component" value="Chromosome"/>
</dbReference>
<dbReference type="InterPro" id="IPR032816">
    <property type="entry name" value="VTT_dom"/>
</dbReference>
<dbReference type="PANTHER" id="PTHR42709:SF9">
    <property type="entry name" value="ALKALINE PHOSPHATASE LIKE PROTEIN"/>
    <property type="match status" value="1"/>
</dbReference>
<feature type="transmembrane region" description="Helical" evidence="2">
    <location>
        <begin position="136"/>
        <end position="154"/>
    </location>
</feature>
<dbReference type="AlphaFoldDB" id="A0A9J6ZBR8"/>
<dbReference type="EMBL" id="CP097899">
    <property type="protein sequence ID" value="URN93554.1"/>
    <property type="molecule type" value="Genomic_DNA"/>
</dbReference>
<protein>
    <submittedName>
        <fullName evidence="4">DedA family protein</fullName>
    </submittedName>
</protein>
<keyword evidence="2" id="KW-1133">Transmembrane helix</keyword>
<accession>A0A9J6ZBR8</accession>
<keyword evidence="2" id="KW-0812">Transmembrane</keyword>
<evidence type="ECO:0000256" key="2">
    <source>
        <dbReference type="SAM" id="Phobius"/>
    </source>
</evidence>
<feature type="transmembrane region" description="Helical" evidence="2">
    <location>
        <begin position="174"/>
        <end position="192"/>
    </location>
</feature>
<feature type="transmembrane region" description="Helical" evidence="2">
    <location>
        <begin position="51"/>
        <end position="72"/>
    </location>
</feature>
<name>A0A9J6ZBR8_9BACL</name>
<organism evidence="4 5">
    <name type="scientific">Candidatus Pristimantibacillus lignocellulolyticus</name>
    <dbReference type="NCBI Taxonomy" id="2994561"/>
    <lineage>
        <taxon>Bacteria</taxon>
        <taxon>Bacillati</taxon>
        <taxon>Bacillota</taxon>
        <taxon>Bacilli</taxon>
        <taxon>Bacillales</taxon>
        <taxon>Paenibacillaceae</taxon>
        <taxon>Candidatus Pristimantibacillus</taxon>
    </lineage>
</organism>
<dbReference type="PANTHER" id="PTHR42709">
    <property type="entry name" value="ALKALINE PHOSPHATASE LIKE PROTEIN"/>
    <property type="match status" value="1"/>
</dbReference>
<evidence type="ECO:0000313" key="5">
    <source>
        <dbReference type="Proteomes" id="UP001056756"/>
    </source>
</evidence>
<dbReference type="GO" id="GO:0005886">
    <property type="term" value="C:plasma membrane"/>
    <property type="evidence" value="ECO:0007669"/>
    <property type="project" value="TreeGrafter"/>
</dbReference>
<evidence type="ECO:0000313" key="4">
    <source>
        <dbReference type="EMBL" id="URN93554.1"/>
    </source>
</evidence>
<comment type="similarity">
    <text evidence="1">Belongs to the DedA family.</text>
</comment>
<sequence length="206" mass="23039">MGYDLLLEIIETIGPIALFLVLCLGLIGLPIPNEAVVLTAGALSEAKVIDSTIAFAMVTLGICSAMTFNYSLGRFTSSRLGKWFSKKQQFGKFIQKSDDLIDKYGLYAIPISVFFPFVRHATPYVMGMNKMRFSKFSLIAFPAATLWTSIYYTVGHFVGDRIPEFIVLISQYEALFFTLGAIILSILLLRGFRRYKLKQSNGNESK</sequence>
<evidence type="ECO:0000256" key="1">
    <source>
        <dbReference type="ARBA" id="ARBA00010792"/>
    </source>
</evidence>
<reference evidence="4" key="1">
    <citation type="submission" date="2022-05" db="EMBL/GenBank/DDBJ databases">
        <title>Novel bacterial taxa in a minimal lignocellulolytic consortium and its capacity to transform plastics disclosed by genome-resolved metagenomics.</title>
        <authorList>
            <person name="Rodriguez C.A.D."/>
            <person name="Diaz-Garcia L."/>
            <person name="Herrera K."/>
            <person name="Tarazona N.A."/>
            <person name="Sproer C."/>
            <person name="Overmann J."/>
            <person name="Jimenez D.J."/>
        </authorList>
    </citation>
    <scope>NUCLEOTIDE SEQUENCE</scope>
    <source>
        <strain evidence="4">MAG5</strain>
    </source>
</reference>
<gene>
    <name evidence="4" type="ORF">NAG76_17195</name>
</gene>
<dbReference type="Pfam" id="PF09335">
    <property type="entry name" value="VTT_dom"/>
    <property type="match status" value="1"/>
</dbReference>
<proteinExistence type="inferred from homology"/>
<dbReference type="InterPro" id="IPR051311">
    <property type="entry name" value="DedA_domain"/>
</dbReference>
<feature type="domain" description="VTT" evidence="3">
    <location>
        <begin position="31"/>
        <end position="156"/>
    </location>
</feature>
<keyword evidence="2" id="KW-0472">Membrane</keyword>
<dbReference type="KEGG" id="plig:NAG76_17195"/>
<evidence type="ECO:0000259" key="3">
    <source>
        <dbReference type="Pfam" id="PF09335"/>
    </source>
</evidence>